<reference evidence="13 14" key="1">
    <citation type="submission" date="2024-03" db="EMBL/GenBank/DDBJ databases">
        <title>The Acrasis kona genome and developmental transcriptomes reveal deep origins of eukaryotic multicellular pathways.</title>
        <authorList>
            <person name="Sheikh S."/>
            <person name="Fu C.-J."/>
            <person name="Brown M.W."/>
            <person name="Baldauf S.L."/>
        </authorList>
    </citation>
    <scope>NUCLEOTIDE SEQUENCE [LARGE SCALE GENOMIC DNA]</scope>
    <source>
        <strain evidence="13 14">ATCC MYA-3509</strain>
    </source>
</reference>
<dbReference type="GO" id="GO:0006508">
    <property type="term" value="P:proteolysis"/>
    <property type="evidence" value="ECO:0007669"/>
    <property type="project" value="UniProtKB-KW"/>
</dbReference>
<keyword evidence="8" id="KW-0325">Glycoprotein</keyword>
<dbReference type="Pfam" id="PF08246">
    <property type="entry name" value="Inhibitor_I29"/>
    <property type="match status" value="1"/>
</dbReference>
<dbReference type="InterPro" id="IPR013201">
    <property type="entry name" value="Prot_inhib_I29"/>
</dbReference>
<proteinExistence type="inferred from homology"/>
<dbReference type="PROSITE" id="PS00639">
    <property type="entry name" value="THIOL_PROTEASE_HIS"/>
    <property type="match status" value="1"/>
</dbReference>
<dbReference type="FunFam" id="3.90.70.10:FF:000057">
    <property type="entry name" value="Cysteine protease RD19A"/>
    <property type="match status" value="1"/>
</dbReference>
<feature type="chain" id="PRO_5044718145" evidence="9">
    <location>
        <begin position="18"/>
        <end position="339"/>
    </location>
</feature>
<dbReference type="PRINTS" id="PR00705">
    <property type="entry name" value="PAPAIN"/>
</dbReference>
<dbReference type="Proteomes" id="UP001431209">
    <property type="component" value="Unassembled WGS sequence"/>
</dbReference>
<evidence type="ECO:0000256" key="4">
    <source>
        <dbReference type="ARBA" id="ARBA00022801"/>
    </source>
</evidence>
<evidence type="ECO:0000256" key="8">
    <source>
        <dbReference type="ARBA" id="ARBA00023180"/>
    </source>
</evidence>
<evidence type="ECO:0000256" key="3">
    <source>
        <dbReference type="ARBA" id="ARBA00022729"/>
    </source>
</evidence>
<evidence type="ECO:0000313" key="14">
    <source>
        <dbReference type="Proteomes" id="UP001431209"/>
    </source>
</evidence>
<keyword evidence="2" id="KW-0645">Protease</keyword>
<evidence type="ECO:0000256" key="1">
    <source>
        <dbReference type="ARBA" id="ARBA00008455"/>
    </source>
</evidence>
<evidence type="ECO:0000256" key="2">
    <source>
        <dbReference type="ARBA" id="ARBA00022670"/>
    </source>
</evidence>
<name>A0AAW2Z0X7_9EUKA</name>
<dbReference type="CDD" id="cd02248">
    <property type="entry name" value="Peptidase_C1A"/>
    <property type="match status" value="1"/>
</dbReference>
<protein>
    <submittedName>
        <fullName evidence="13">Cathepsin F</fullName>
    </submittedName>
    <submittedName>
        <fullName evidence="12">Cysteine proteinase</fullName>
    </submittedName>
</protein>
<dbReference type="InterPro" id="IPR038765">
    <property type="entry name" value="Papain-like_cys_pep_sf"/>
</dbReference>
<feature type="domain" description="Cathepsin propeptide inhibitor" evidence="11">
    <location>
        <begin position="30"/>
        <end position="86"/>
    </location>
</feature>
<dbReference type="SMART" id="SM00645">
    <property type="entry name" value="Pept_C1"/>
    <property type="match status" value="1"/>
</dbReference>
<dbReference type="InterPro" id="IPR025660">
    <property type="entry name" value="Pept_his_AS"/>
</dbReference>
<keyword evidence="7" id="KW-1015">Disulfide bond</keyword>
<dbReference type="InterPro" id="IPR013128">
    <property type="entry name" value="Peptidase_C1A"/>
</dbReference>
<sequence length="339" mass="37507">MIKQVLLIAALAIIVAAYKIPTEEQIKEKFGRFIFKYDKRGYEGEVFEKRYKYFRSNVINAHLHNAIHNTSTMGVNQFYDLSPEEFRRSYLMKPRTPEFLLGSMKGALPSENFDARKAPESFDWREKGAVTKVKNQGNCGSCWAFSATGNIEGVNFIKNKKLVSLSEQNLVDCDHVCVKFEGEEACDNGCDGGLMWSAFQYVQKAGGIDTEKKYPYEGVDDSCSFKKDEVGAKVSGWKKLPTNEDELAAALVENGPISVAINAEPVQWYSSGILSGSGCDPKALDHGVLIVGYGVEKGKKFWIVKNSWGPGWGEEGFFRIARGVNACGIASVPTTAIAK</sequence>
<evidence type="ECO:0000259" key="11">
    <source>
        <dbReference type="SMART" id="SM00848"/>
    </source>
</evidence>
<evidence type="ECO:0000313" key="13">
    <source>
        <dbReference type="EMBL" id="KAL0483438.1"/>
    </source>
</evidence>
<gene>
    <name evidence="12" type="ORF">AKO1_004895</name>
    <name evidence="13" type="ORF">AKO1_014770</name>
</gene>
<dbReference type="EMBL" id="JAOPGA020000960">
    <property type="protein sequence ID" value="KAL0483438.1"/>
    <property type="molecule type" value="Genomic_DNA"/>
</dbReference>
<evidence type="ECO:0000313" key="12">
    <source>
        <dbReference type="EMBL" id="KAL0476375.1"/>
    </source>
</evidence>
<dbReference type="InterPro" id="IPR025661">
    <property type="entry name" value="Pept_asp_AS"/>
</dbReference>
<keyword evidence="14" id="KW-1185">Reference proteome</keyword>
<dbReference type="PROSITE" id="PS00640">
    <property type="entry name" value="THIOL_PROTEASE_ASN"/>
    <property type="match status" value="1"/>
</dbReference>
<dbReference type="Pfam" id="PF00112">
    <property type="entry name" value="Peptidase_C1"/>
    <property type="match status" value="1"/>
</dbReference>
<evidence type="ECO:0000256" key="7">
    <source>
        <dbReference type="ARBA" id="ARBA00023157"/>
    </source>
</evidence>
<organism evidence="13 14">
    <name type="scientific">Acrasis kona</name>
    <dbReference type="NCBI Taxonomy" id="1008807"/>
    <lineage>
        <taxon>Eukaryota</taxon>
        <taxon>Discoba</taxon>
        <taxon>Heterolobosea</taxon>
        <taxon>Tetramitia</taxon>
        <taxon>Eutetramitia</taxon>
        <taxon>Acrasidae</taxon>
        <taxon>Acrasis</taxon>
    </lineage>
</organism>
<dbReference type="SMART" id="SM00848">
    <property type="entry name" value="Inhibitor_I29"/>
    <property type="match status" value="1"/>
</dbReference>
<dbReference type="EMBL" id="JAOPGA020000026">
    <property type="protein sequence ID" value="KAL0476375.1"/>
    <property type="molecule type" value="Genomic_DNA"/>
</dbReference>
<dbReference type="GO" id="GO:0008234">
    <property type="term" value="F:cysteine-type peptidase activity"/>
    <property type="evidence" value="ECO:0007669"/>
    <property type="project" value="UniProtKB-KW"/>
</dbReference>
<feature type="signal peptide" evidence="9">
    <location>
        <begin position="1"/>
        <end position="17"/>
    </location>
</feature>
<evidence type="ECO:0000256" key="5">
    <source>
        <dbReference type="ARBA" id="ARBA00022807"/>
    </source>
</evidence>
<dbReference type="AlphaFoldDB" id="A0AAW2Z0X7"/>
<keyword evidence="5" id="KW-0788">Thiol protease</keyword>
<dbReference type="SUPFAM" id="SSF54001">
    <property type="entry name" value="Cysteine proteinases"/>
    <property type="match status" value="1"/>
</dbReference>
<evidence type="ECO:0000259" key="10">
    <source>
        <dbReference type="SMART" id="SM00645"/>
    </source>
</evidence>
<dbReference type="PANTHER" id="PTHR12411">
    <property type="entry name" value="CYSTEINE PROTEASE FAMILY C1-RELATED"/>
    <property type="match status" value="1"/>
</dbReference>
<dbReference type="InterPro" id="IPR000668">
    <property type="entry name" value="Peptidase_C1A_C"/>
</dbReference>
<dbReference type="InterPro" id="IPR000169">
    <property type="entry name" value="Pept_cys_AS"/>
</dbReference>
<keyword evidence="6" id="KW-0865">Zymogen</keyword>
<feature type="domain" description="Peptidase C1A papain C-terminal" evidence="10">
    <location>
        <begin position="118"/>
        <end position="337"/>
    </location>
</feature>
<keyword evidence="3 9" id="KW-0732">Signal</keyword>
<comment type="caution">
    <text evidence="13">The sequence shown here is derived from an EMBL/GenBank/DDBJ whole genome shotgun (WGS) entry which is preliminary data.</text>
</comment>
<dbReference type="Gene3D" id="3.90.70.10">
    <property type="entry name" value="Cysteine proteinases"/>
    <property type="match status" value="1"/>
</dbReference>
<comment type="similarity">
    <text evidence="1">Belongs to the peptidase C1 family.</text>
</comment>
<evidence type="ECO:0000256" key="6">
    <source>
        <dbReference type="ARBA" id="ARBA00023145"/>
    </source>
</evidence>
<dbReference type="PROSITE" id="PS00139">
    <property type="entry name" value="THIOL_PROTEASE_CYS"/>
    <property type="match status" value="1"/>
</dbReference>
<accession>A0AAW2Z0X7</accession>
<dbReference type="InterPro" id="IPR039417">
    <property type="entry name" value="Peptidase_C1A_papain-like"/>
</dbReference>
<keyword evidence="4" id="KW-0378">Hydrolase</keyword>
<evidence type="ECO:0000256" key="9">
    <source>
        <dbReference type="SAM" id="SignalP"/>
    </source>
</evidence>
<dbReference type="GO" id="GO:0005737">
    <property type="term" value="C:cytoplasm"/>
    <property type="evidence" value="ECO:0007669"/>
    <property type="project" value="UniProtKB-ARBA"/>
</dbReference>